<dbReference type="Gene3D" id="3.55.50.10">
    <property type="entry name" value="Baseplate protein-like domains"/>
    <property type="match status" value="1"/>
</dbReference>
<dbReference type="PANTHER" id="PTHR32305">
    <property type="match status" value="1"/>
</dbReference>
<comment type="similarity">
    <text evidence="2">Belongs to the VgrG protein family.</text>
</comment>
<dbReference type="InterPro" id="IPR017847">
    <property type="entry name" value="T6SS_RhsGE_Vgr_subset"/>
</dbReference>
<dbReference type="NCBIfam" id="TIGR01646">
    <property type="entry name" value="vgr_GE"/>
    <property type="match status" value="1"/>
</dbReference>
<reference evidence="6 7" key="1">
    <citation type="journal article" date="2011" name="J. Bacteriol.">
        <title>Genome sequence of Taylorella equigenitalis MCE9, the causative agent of contagious equine metritis.</title>
        <authorList>
            <person name="Hebert L."/>
            <person name="Moumen B."/>
            <person name="Duquesne F."/>
            <person name="Breuil M.F."/>
            <person name="Laugier C."/>
            <person name="Batto J.M."/>
            <person name="Renault P."/>
            <person name="Petry S."/>
        </authorList>
    </citation>
    <scope>NUCLEOTIDE SEQUENCE [LARGE SCALE GENOMIC DNA]</scope>
    <source>
        <strain evidence="6 7">MCE9</strain>
    </source>
</reference>
<dbReference type="EMBL" id="CP002456">
    <property type="protein sequence ID" value="ADU91665.1"/>
    <property type="molecule type" value="Genomic_DNA"/>
</dbReference>
<dbReference type="Pfam" id="PF22178">
    <property type="entry name" value="Gp5_trimer_C"/>
    <property type="match status" value="1"/>
</dbReference>
<organism evidence="6 7">
    <name type="scientific">Taylorella equigenitalis (strain MCE9)</name>
    <dbReference type="NCBI Taxonomy" id="937774"/>
    <lineage>
        <taxon>Bacteria</taxon>
        <taxon>Pseudomonadati</taxon>
        <taxon>Pseudomonadota</taxon>
        <taxon>Betaproteobacteria</taxon>
        <taxon>Burkholderiales</taxon>
        <taxon>Alcaligenaceae</taxon>
        <taxon>Taylorella</taxon>
    </lineage>
</organism>
<dbReference type="InterPro" id="IPR006533">
    <property type="entry name" value="T6SS_Vgr_RhsGE"/>
</dbReference>
<evidence type="ECO:0000313" key="6">
    <source>
        <dbReference type="EMBL" id="ADU91665.1"/>
    </source>
</evidence>
<dbReference type="Pfam" id="PF05954">
    <property type="entry name" value="Phage_GPD"/>
    <property type="match status" value="1"/>
</dbReference>
<comment type="subcellular location">
    <subcellularLocation>
        <location evidence="1">Secreted</location>
    </subcellularLocation>
</comment>
<evidence type="ECO:0000313" key="7">
    <source>
        <dbReference type="Proteomes" id="UP000007472"/>
    </source>
</evidence>
<dbReference type="AlphaFoldDB" id="A0A654KH04"/>
<dbReference type="Gene3D" id="2.40.50.230">
    <property type="entry name" value="Gp5 N-terminal domain"/>
    <property type="match status" value="1"/>
</dbReference>
<dbReference type="GO" id="GO:0005576">
    <property type="term" value="C:extracellular region"/>
    <property type="evidence" value="ECO:0007669"/>
    <property type="project" value="UniProtKB-SubCell"/>
</dbReference>
<dbReference type="Gene3D" id="4.10.220.110">
    <property type="match status" value="1"/>
</dbReference>
<keyword evidence="3" id="KW-0964">Secreted</keyword>
<sequence length="514" mass="59271">MSNRHVNVDAAVSGLKIYSFKGKEHLSKLFEYEVELVSENGHLDVRDMLGTSLTIEIEMSLLQTRYLNGRVIGFELVGPDPDGSEYYIYKAKVVPNLWFLTKAKDYKIFQEKKAEDIIKEVLDKYSIDYEFKLSGSYRNWEYLVQYEESPFDFISRLMEHEGMYYWFKHEKGSNKLVISDSAEAHEFLIGYQNLNYLKPTFAFMDTNEVISDWSHKAQVSPSKYSVIDFDFRKPSTSLDANNENQLKNDDSVEVYEWQGGYQELSDGDNYAQLRIQELQVSQEIIEAKSNIRGVVPGYKFVLLNHPRLVENNEYLVIGAEYDVVVHAYNTNDERKDKFAINFKCIPMAVQFRAPRTTKIPKTTGPQTATVVGPQGEEIYTDKYGRIKVQFHWDRDGKKDENSSCWIRVSNIWANSGYGGLFIPRIGSEVIVDFIGGNPDRPIVVGCVYNEDYMPLMNLPDEKHTSGIRTRTIQGGSDNQNFLLFRDKQGDELIDVQAERDMNIFVKNDFFLTVG</sequence>
<evidence type="ECO:0000256" key="2">
    <source>
        <dbReference type="ARBA" id="ARBA00005558"/>
    </source>
</evidence>
<dbReference type="Pfam" id="PF04717">
    <property type="entry name" value="Phage_base_V"/>
    <property type="match status" value="1"/>
</dbReference>
<proteinExistence type="inferred from homology"/>
<dbReference type="InterPro" id="IPR054030">
    <property type="entry name" value="Gp5_Vgr_C"/>
</dbReference>
<protein>
    <submittedName>
        <fullName evidence="6">VgrG protein</fullName>
    </submittedName>
</protein>
<evidence type="ECO:0000259" key="5">
    <source>
        <dbReference type="Pfam" id="PF22178"/>
    </source>
</evidence>
<feature type="domain" description="Gp5/Type VI secretion system Vgr C-terminal trimerisation" evidence="5">
    <location>
        <begin position="465"/>
        <end position="514"/>
    </location>
</feature>
<accession>A0A654KH04</accession>
<dbReference type="PANTHER" id="PTHR32305:SF15">
    <property type="entry name" value="PROTEIN RHSA-RELATED"/>
    <property type="match status" value="1"/>
</dbReference>
<dbReference type="SUPFAM" id="SSF69279">
    <property type="entry name" value="Phage tail proteins"/>
    <property type="match status" value="2"/>
</dbReference>
<dbReference type="InterPro" id="IPR006531">
    <property type="entry name" value="Gp5/Vgr_OB"/>
</dbReference>
<dbReference type="Proteomes" id="UP000007472">
    <property type="component" value="Chromosome"/>
</dbReference>
<dbReference type="SUPFAM" id="SSF69349">
    <property type="entry name" value="Phage fibre proteins"/>
    <property type="match status" value="1"/>
</dbReference>
<dbReference type="Gene3D" id="2.30.110.50">
    <property type="match status" value="1"/>
</dbReference>
<dbReference type="SUPFAM" id="SSF69255">
    <property type="entry name" value="gp5 N-terminal domain-like"/>
    <property type="match status" value="1"/>
</dbReference>
<dbReference type="KEGG" id="teq:TEQUI_0727"/>
<dbReference type="InterPro" id="IPR050708">
    <property type="entry name" value="T6SS_VgrG/RHS"/>
</dbReference>
<evidence type="ECO:0000256" key="1">
    <source>
        <dbReference type="ARBA" id="ARBA00004613"/>
    </source>
</evidence>
<dbReference type="InterPro" id="IPR037026">
    <property type="entry name" value="Vgr_OB-fold_dom_sf"/>
</dbReference>
<gene>
    <name evidence="6" type="ordered locus">TEQUI_0727</name>
</gene>
<evidence type="ECO:0000256" key="3">
    <source>
        <dbReference type="ARBA" id="ARBA00022525"/>
    </source>
</evidence>
<name>A0A654KH04_TAYEM</name>
<evidence type="ECO:0000259" key="4">
    <source>
        <dbReference type="Pfam" id="PF04717"/>
    </source>
</evidence>
<feature type="domain" description="Gp5/Type VI secretion system Vgr protein OB-fold" evidence="4">
    <location>
        <begin position="380"/>
        <end position="448"/>
    </location>
</feature>
<dbReference type="NCBIfam" id="TIGR03361">
    <property type="entry name" value="VI_Rhs_Vgr"/>
    <property type="match status" value="1"/>
</dbReference>